<sequence>MDDYYGDPLGPSSFPSASNYTYETSIYMNDRSDKNPYPRVYTEETRDKEIEDCEPCAGYSSQYYDKCYAKEGNQCIGRSYPQCMKTYPHCKQLQEETPILYKESGGGKEGFFSSNNSNSLLTQDNLLLIVVAFIVCVLLFSNNKKQKVFSIPFNPNLNPNPATIYFVRNT</sequence>
<evidence type="ECO:0000256" key="1">
    <source>
        <dbReference type="SAM" id="Phobius"/>
    </source>
</evidence>
<accession>A0A6C0LKU1</accession>
<reference evidence="2" key="1">
    <citation type="journal article" date="2020" name="Nature">
        <title>Giant virus diversity and host interactions through global metagenomics.</title>
        <authorList>
            <person name="Schulz F."/>
            <person name="Roux S."/>
            <person name="Paez-Espino D."/>
            <person name="Jungbluth S."/>
            <person name="Walsh D.A."/>
            <person name="Denef V.J."/>
            <person name="McMahon K.D."/>
            <person name="Konstantinidis K.T."/>
            <person name="Eloe-Fadrosh E.A."/>
            <person name="Kyrpides N.C."/>
            <person name="Woyke T."/>
        </authorList>
    </citation>
    <scope>NUCLEOTIDE SEQUENCE</scope>
    <source>
        <strain evidence="2">GVMAG-M-3300027833-19</strain>
    </source>
</reference>
<dbReference type="AlphaFoldDB" id="A0A6C0LKU1"/>
<evidence type="ECO:0000313" key="2">
    <source>
        <dbReference type="EMBL" id="QHU30595.1"/>
    </source>
</evidence>
<protein>
    <submittedName>
        <fullName evidence="2">Uncharacterized protein</fullName>
    </submittedName>
</protein>
<keyword evidence="1" id="KW-0812">Transmembrane</keyword>
<name>A0A6C0LKU1_9ZZZZ</name>
<keyword evidence="1" id="KW-0472">Membrane</keyword>
<dbReference type="EMBL" id="MN740510">
    <property type="protein sequence ID" value="QHU30595.1"/>
    <property type="molecule type" value="Genomic_DNA"/>
</dbReference>
<feature type="transmembrane region" description="Helical" evidence="1">
    <location>
        <begin position="125"/>
        <end position="141"/>
    </location>
</feature>
<keyword evidence="1" id="KW-1133">Transmembrane helix</keyword>
<proteinExistence type="predicted"/>
<organism evidence="2">
    <name type="scientific">viral metagenome</name>
    <dbReference type="NCBI Taxonomy" id="1070528"/>
    <lineage>
        <taxon>unclassified sequences</taxon>
        <taxon>metagenomes</taxon>
        <taxon>organismal metagenomes</taxon>
    </lineage>
</organism>